<evidence type="ECO:0000256" key="3">
    <source>
        <dbReference type="ARBA" id="ARBA00022692"/>
    </source>
</evidence>
<sequence length="150" mass="16931">MDKALFSAAPIDYFIIISYFVFVIVVGLIVRKLIKTNKDFFLAGRSLPAWITGIAYLAANLGALELLGMAASGAQYGMATMHYYWIGAIPAMLFVGLYMYPFFYASKARSIPEFLKFRFNEATRGLNAITFFCTYNSLLWYQFICDGVDL</sequence>
<feature type="transmembrane region" description="Helical" evidence="7">
    <location>
        <begin position="125"/>
        <end position="144"/>
    </location>
</feature>
<dbReference type="EMBL" id="JAWDIP010000003">
    <property type="protein sequence ID" value="MDY0393554.1"/>
    <property type="molecule type" value="Genomic_DNA"/>
</dbReference>
<evidence type="ECO:0000313" key="8">
    <source>
        <dbReference type="EMBL" id="MDY0393554.1"/>
    </source>
</evidence>
<evidence type="ECO:0000256" key="6">
    <source>
        <dbReference type="RuleBase" id="RU362091"/>
    </source>
</evidence>
<dbReference type="PROSITE" id="PS50283">
    <property type="entry name" value="NA_SOLUT_SYMP_3"/>
    <property type="match status" value="1"/>
</dbReference>
<evidence type="ECO:0000256" key="1">
    <source>
        <dbReference type="ARBA" id="ARBA00004141"/>
    </source>
</evidence>
<keyword evidence="5 7" id="KW-0472">Membrane</keyword>
<keyword evidence="9" id="KW-1185">Reference proteome</keyword>
<proteinExistence type="inferred from homology"/>
<name>A0ABU5C2M6_9BACI</name>
<dbReference type="PANTHER" id="PTHR11819">
    <property type="entry name" value="SOLUTE CARRIER FAMILY 5"/>
    <property type="match status" value="1"/>
</dbReference>
<evidence type="ECO:0000256" key="4">
    <source>
        <dbReference type="ARBA" id="ARBA00022989"/>
    </source>
</evidence>
<accession>A0ABU5C2M6</accession>
<comment type="subcellular location">
    <subcellularLocation>
        <location evidence="1">Membrane</location>
        <topology evidence="1">Multi-pass membrane protein</topology>
    </subcellularLocation>
</comment>
<organism evidence="8 9">
    <name type="scientific">Tigheibacillus halophilus</name>
    <dbReference type="NCBI Taxonomy" id="361280"/>
    <lineage>
        <taxon>Bacteria</taxon>
        <taxon>Bacillati</taxon>
        <taxon>Bacillota</taxon>
        <taxon>Bacilli</taxon>
        <taxon>Bacillales</taxon>
        <taxon>Bacillaceae</taxon>
        <taxon>Tigheibacillus</taxon>
    </lineage>
</organism>
<dbReference type="InterPro" id="IPR001734">
    <property type="entry name" value="Na/solute_symporter"/>
</dbReference>
<dbReference type="PANTHER" id="PTHR11819:SF195">
    <property type="entry name" value="SODIUM_GLUCOSE COTRANSPORTER 4"/>
    <property type="match status" value="1"/>
</dbReference>
<comment type="caution">
    <text evidence="8">The sequence shown here is derived from an EMBL/GenBank/DDBJ whole genome shotgun (WGS) entry which is preliminary data.</text>
</comment>
<dbReference type="Gene3D" id="1.20.1730.10">
    <property type="entry name" value="Sodium/glucose cotransporter"/>
    <property type="match status" value="1"/>
</dbReference>
<feature type="transmembrane region" description="Helical" evidence="7">
    <location>
        <begin position="13"/>
        <end position="30"/>
    </location>
</feature>
<evidence type="ECO:0000256" key="5">
    <source>
        <dbReference type="ARBA" id="ARBA00023136"/>
    </source>
</evidence>
<gene>
    <name evidence="8" type="ORF">RWE15_02760</name>
</gene>
<dbReference type="Pfam" id="PF00474">
    <property type="entry name" value="SSF"/>
    <property type="match status" value="1"/>
</dbReference>
<reference evidence="8 9" key="1">
    <citation type="submission" date="2023-10" db="EMBL/GenBank/DDBJ databases">
        <title>Virgibacillus halophilus 5B73C genome.</title>
        <authorList>
            <person name="Miliotis G."/>
            <person name="Sengupta P."/>
            <person name="Hameed A."/>
            <person name="Chuvochina M."/>
            <person name="Mcdonagh F."/>
            <person name="Simpson A.C."/>
            <person name="Singh N.K."/>
            <person name="Rekha P.D."/>
            <person name="Raman K."/>
            <person name="Hugenholtz P."/>
            <person name="Venkateswaran K."/>
        </authorList>
    </citation>
    <scope>NUCLEOTIDE SEQUENCE [LARGE SCALE GENOMIC DNA]</scope>
    <source>
        <strain evidence="8 9">5B73C</strain>
    </source>
</reference>
<comment type="similarity">
    <text evidence="2 6">Belongs to the sodium:solute symporter (SSF) (TC 2.A.21) family.</text>
</comment>
<evidence type="ECO:0000256" key="7">
    <source>
        <dbReference type="SAM" id="Phobius"/>
    </source>
</evidence>
<dbReference type="InterPro" id="IPR038377">
    <property type="entry name" value="Na/Glc_symporter_sf"/>
</dbReference>
<dbReference type="Proteomes" id="UP001281447">
    <property type="component" value="Unassembled WGS sequence"/>
</dbReference>
<feature type="transmembrane region" description="Helical" evidence="7">
    <location>
        <begin position="83"/>
        <end position="104"/>
    </location>
</feature>
<feature type="transmembrane region" description="Helical" evidence="7">
    <location>
        <begin position="42"/>
        <end position="63"/>
    </location>
</feature>
<keyword evidence="4 7" id="KW-1133">Transmembrane helix</keyword>
<evidence type="ECO:0000313" key="9">
    <source>
        <dbReference type="Proteomes" id="UP001281447"/>
    </source>
</evidence>
<evidence type="ECO:0008006" key="10">
    <source>
        <dbReference type="Google" id="ProtNLM"/>
    </source>
</evidence>
<protein>
    <recommendedName>
        <fullName evidence="10">Na+/galactose cotransporter</fullName>
    </recommendedName>
</protein>
<keyword evidence="3 7" id="KW-0812">Transmembrane</keyword>
<evidence type="ECO:0000256" key="2">
    <source>
        <dbReference type="ARBA" id="ARBA00006434"/>
    </source>
</evidence>